<evidence type="ECO:0000313" key="2">
    <source>
        <dbReference type="EMBL" id="TNN18956.1"/>
    </source>
</evidence>
<feature type="compositionally biased region" description="Low complexity" evidence="1">
    <location>
        <begin position="87"/>
        <end position="100"/>
    </location>
</feature>
<dbReference type="EMBL" id="SKCS01000059">
    <property type="protein sequence ID" value="TNN18956.1"/>
    <property type="molecule type" value="Genomic_DNA"/>
</dbReference>
<feature type="compositionally biased region" description="Low complexity" evidence="1">
    <location>
        <begin position="141"/>
        <end position="151"/>
    </location>
</feature>
<evidence type="ECO:0000256" key="1">
    <source>
        <dbReference type="SAM" id="MobiDB-lite"/>
    </source>
</evidence>
<keyword evidence="3" id="KW-1185">Reference proteome</keyword>
<reference evidence="2 3" key="1">
    <citation type="submission" date="2019-03" db="EMBL/GenBank/DDBJ databases">
        <title>An improved genome assembly of the fluke Schistosoma japonicum.</title>
        <authorList>
            <person name="Hu W."/>
            <person name="Luo F."/>
            <person name="Yin M."/>
            <person name="Mo X."/>
            <person name="Sun C."/>
            <person name="Wu Q."/>
            <person name="Zhu B."/>
            <person name="Xiang M."/>
            <person name="Wang J."/>
            <person name="Wang Y."/>
            <person name="Zhang T."/>
            <person name="Xu B."/>
            <person name="Zheng H."/>
            <person name="Feng Z."/>
        </authorList>
    </citation>
    <scope>NUCLEOTIDE SEQUENCE [LARGE SCALE GENOMIC DNA]</scope>
    <source>
        <strain evidence="2">HuSjv2</strain>
        <tissue evidence="2">Worms</tissue>
    </source>
</reference>
<accession>A0A4Z2DR15</accession>
<feature type="compositionally biased region" description="Polar residues" evidence="1">
    <location>
        <begin position="67"/>
        <end position="86"/>
    </location>
</feature>
<feature type="region of interest" description="Disordered" evidence="1">
    <location>
        <begin position="53"/>
        <end position="151"/>
    </location>
</feature>
<dbReference type="OrthoDB" id="6269490at2759"/>
<feature type="compositionally biased region" description="Polar residues" evidence="1">
    <location>
        <begin position="126"/>
        <end position="140"/>
    </location>
</feature>
<gene>
    <name evidence="2" type="ORF">EWB00_009635</name>
</gene>
<name>A0A4Z2DR15_SCHJA</name>
<comment type="caution">
    <text evidence="2">The sequence shown here is derived from an EMBL/GenBank/DDBJ whole genome shotgun (WGS) entry which is preliminary data.</text>
</comment>
<dbReference type="Proteomes" id="UP000311919">
    <property type="component" value="Unassembled WGS sequence"/>
</dbReference>
<sequence>MTITFEQMKLCLQQQQQQFLASQEQMLESLVSKIAIQSRITPEEKGIELSLSVLSDSSTPPPSPTDITQPTMSQQPTASPHLTDTQPPTTYTEYHSTTPTMQTHTGVLSDSSTPPPSPTDITQPTMSQQPTASPHLTDTQPPTTYTEYHSTTPTMQTHTVITFSLKGVLYTNYGLTPYIWTNDLLNPLTVIYMNLSQSFCQLVLNSLHVDNYSTIEGVLANSMIELTLFNIIDINDNDFYNILLMGYNQINASSELQLFNVQTTKIISETITSTISTEDVKSLATTPKTTSTISIEDVKSMATTPKTTSTTKSTTYVTVPTDELFSDFSFEFFENTLPPVADKPTIGRITAIIFNADSFKPIEWLDELKLPTNSYRLNLTTQIQLLIIKSIRSADLQIAFSFKILSTIFNRVAIQLEFIYWGDDIQTYTDRSDIIDGIQIIMTVEMKSLKASLLSDEEIVKLFDEGLHRLNVTTGPTLLNIHFTRISDRITDTTTQTTRPSSMSTEIIIPIVINETRSYSTTYSSSTITKTIPTSSNGYS</sequence>
<dbReference type="AlphaFoldDB" id="A0A4Z2DR15"/>
<organism evidence="2 3">
    <name type="scientific">Schistosoma japonicum</name>
    <name type="common">Blood fluke</name>
    <dbReference type="NCBI Taxonomy" id="6182"/>
    <lineage>
        <taxon>Eukaryota</taxon>
        <taxon>Metazoa</taxon>
        <taxon>Spiralia</taxon>
        <taxon>Lophotrochozoa</taxon>
        <taxon>Platyhelminthes</taxon>
        <taxon>Trematoda</taxon>
        <taxon>Digenea</taxon>
        <taxon>Strigeidida</taxon>
        <taxon>Schistosomatoidea</taxon>
        <taxon>Schistosomatidae</taxon>
        <taxon>Schistosoma</taxon>
    </lineage>
</organism>
<evidence type="ECO:0000313" key="3">
    <source>
        <dbReference type="Proteomes" id="UP000311919"/>
    </source>
</evidence>
<proteinExistence type="predicted"/>
<protein>
    <submittedName>
        <fullName evidence="2">Uncharacterized protein</fullName>
    </submittedName>
</protein>